<evidence type="ECO:0000259" key="1">
    <source>
        <dbReference type="PROSITE" id="PS51379"/>
    </source>
</evidence>
<dbReference type="PRINTS" id="PR00419">
    <property type="entry name" value="ADXRDTASE"/>
</dbReference>
<accession>T1AMT7</accession>
<dbReference type="AlphaFoldDB" id="T1AMT7"/>
<dbReference type="PANTHER" id="PTHR42783">
    <property type="entry name" value="GLUTAMATE SYNTHASE [NADPH] SMALL CHAIN"/>
    <property type="match status" value="1"/>
</dbReference>
<gene>
    <name evidence="2" type="ORF">B1B_13855</name>
</gene>
<reference evidence="2" key="2">
    <citation type="journal article" date="2014" name="ISME J.">
        <title>Microbial stratification in low pH oxic and suboxic macroscopic growths along an acid mine drainage.</title>
        <authorList>
            <person name="Mendez-Garcia C."/>
            <person name="Mesa V."/>
            <person name="Sprenger R.R."/>
            <person name="Richter M."/>
            <person name="Diez M.S."/>
            <person name="Solano J."/>
            <person name="Bargiela R."/>
            <person name="Golyshina O.V."/>
            <person name="Manteca A."/>
            <person name="Ramos J.L."/>
            <person name="Gallego J.R."/>
            <person name="Llorente I."/>
            <person name="Martins Dos Santos V.A."/>
            <person name="Jensen O.N."/>
            <person name="Pelaez A.I."/>
            <person name="Sanchez J."/>
            <person name="Ferrer M."/>
        </authorList>
    </citation>
    <scope>NUCLEOTIDE SEQUENCE</scope>
</reference>
<organism evidence="2">
    <name type="scientific">mine drainage metagenome</name>
    <dbReference type="NCBI Taxonomy" id="410659"/>
    <lineage>
        <taxon>unclassified sequences</taxon>
        <taxon>metagenomes</taxon>
        <taxon>ecological metagenomes</taxon>
    </lineage>
</organism>
<dbReference type="InterPro" id="IPR028261">
    <property type="entry name" value="DPD_II"/>
</dbReference>
<feature type="domain" description="4Fe-4S ferredoxin-type" evidence="1">
    <location>
        <begin position="50"/>
        <end position="83"/>
    </location>
</feature>
<dbReference type="Pfam" id="PF07992">
    <property type="entry name" value="Pyr_redox_2"/>
    <property type="match status" value="1"/>
</dbReference>
<dbReference type="PROSITE" id="PS51379">
    <property type="entry name" value="4FE4S_FER_2"/>
    <property type="match status" value="1"/>
</dbReference>
<sequence length="424" mass="45833">MNADPVTPAAAAPAKVTPPKLNPVRVPIAEESMPTRAEDFREVLHAYSKEDAILEAKRCIQCRRPWCVEACPITQDCRQYITLIADGDFDGAKRVTIQDNPLATSLCKVCYHYCEDSCVVKKKGVPIAIRHLKRAALDYGAGDLAYVASKPRNQRVAVIGAGPAGMMMAWELGIRGYSVTVFEQEHRLGGLMQTIPAYRMTDADVQVDKARYRHLDVTWVDGTKVGRAFPVAQLLTDGYQAVFVSIGTSRHRVLGIPGEDLPGVQPALELLKRMNRGESVSVGKRIVVVGGGDVAMDSVRSALRLSQGGDVTLVYRRGRSEMPADPEEVHGAEQEGIHFQFLKAPLKMVGDGHVEGLVVQTMELGPPDAGGRRSPIPVAGSEETIPCDTVIVAVGQKADLEGFDGGLDLQLTSQGWPEGKGPGF</sequence>
<evidence type="ECO:0000313" key="2">
    <source>
        <dbReference type="EMBL" id="EQD43375.1"/>
    </source>
</evidence>
<dbReference type="InterPro" id="IPR036188">
    <property type="entry name" value="FAD/NAD-bd_sf"/>
</dbReference>
<dbReference type="GO" id="GO:0016491">
    <property type="term" value="F:oxidoreductase activity"/>
    <property type="evidence" value="ECO:0007669"/>
    <property type="project" value="InterPro"/>
</dbReference>
<dbReference type="InterPro" id="IPR009051">
    <property type="entry name" value="Helical_ferredxn"/>
</dbReference>
<name>T1AMT7_9ZZZZ</name>
<dbReference type="PANTHER" id="PTHR42783:SF3">
    <property type="entry name" value="GLUTAMATE SYNTHASE [NADPH] SMALL CHAIN-RELATED"/>
    <property type="match status" value="1"/>
</dbReference>
<proteinExistence type="predicted"/>
<feature type="non-terminal residue" evidence="2">
    <location>
        <position position="424"/>
    </location>
</feature>
<comment type="caution">
    <text evidence="2">The sequence shown here is derived from an EMBL/GenBank/DDBJ whole genome shotgun (WGS) entry which is preliminary data.</text>
</comment>
<dbReference type="GO" id="GO:0051536">
    <property type="term" value="F:iron-sulfur cluster binding"/>
    <property type="evidence" value="ECO:0007669"/>
    <property type="project" value="InterPro"/>
</dbReference>
<dbReference type="Gene3D" id="3.50.50.60">
    <property type="entry name" value="FAD/NAD(P)-binding domain"/>
    <property type="match status" value="1"/>
</dbReference>
<dbReference type="EMBL" id="AUZY01009135">
    <property type="protein sequence ID" value="EQD43375.1"/>
    <property type="molecule type" value="Genomic_DNA"/>
</dbReference>
<protein>
    <submittedName>
        <fullName evidence="2">Sulfide dehydrogenase (Flavoprotein) subunit SudA</fullName>
    </submittedName>
</protein>
<reference evidence="2" key="1">
    <citation type="submission" date="2013-08" db="EMBL/GenBank/DDBJ databases">
        <authorList>
            <person name="Mendez C."/>
            <person name="Richter M."/>
            <person name="Ferrer M."/>
            <person name="Sanchez J."/>
        </authorList>
    </citation>
    <scope>NUCLEOTIDE SEQUENCE</scope>
</reference>
<dbReference type="InterPro" id="IPR023753">
    <property type="entry name" value="FAD/NAD-binding_dom"/>
</dbReference>
<dbReference type="SUPFAM" id="SSF51971">
    <property type="entry name" value="Nucleotide-binding domain"/>
    <property type="match status" value="1"/>
</dbReference>
<dbReference type="Gene3D" id="1.10.1060.10">
    <property type="entry name" value="Alpha-helical ferredoxin"/>
    <property type="match status" value="1"/>
</dbReference>
<dbReference type="Pfam" id="PF14691">
    <property type="entry name" value="Fer4_20"/>
    <property type="match status" value="1"/>
</dbReference>
<dbReference type="Gene3D" id="3.40.50.720">
    <property type="entry name" value="NAD(P)-binding Rossmann-like Domain"/>
    <property type="match status" value="1"/>
</dbReference>
<dbReference type="InterPro" id="IPR017896">
    <property type="entry name" value="4Fe4S_Fe-S-bd"/>
</dbReference>
<dbReference type="SUPFAM" id="SSF46548">
    <property type="entry name" value="alpha-helical ferredoxin"/>
    <property type="match status" value="1"/>
</dbReference>